<comment type="caution">
    <text evidence="1">The sequence shown here is derived from an EMBL/GenBank/DDBJ whole genome shotgun (WGS) entry which is preliminary data.</text>
</comment>
<dbReference type="PROSITE" id="PS51257">
    <property type="entry name" value="PROKAR_LIPOPROTEIN"/>
    <property type="match status" value="1"/>
</dbReference>
<accession>A0ABU7M0D1</accession>
<dbReference type="RefSeq" id="WP_330196807.1">
    <property type="nucleotide sequence ID" value="NZ_JAZDRO010000004.1"/>
</dbReference>
<evidence type="ECO:0000313" key="1">
    <source>
        <dbReference type="EMBL" id="MEE2567249.1"/>
    </source>
</evidence>
<protein>
    <submittedName>
        <fullName evidence="1">Uncharacterized protein</fullName>
    </submittedName>
</protein>
<name>A0ABU7M0D1_9PROT</name>
<sequence>MRTIFMTSIAGLALVACSEDTMSDAEEAMDNAGSEMAETANEVADATGDMVDDAMDNAGEAMDEMGDAMTVRDVDGTWGITQMACSEDNDMRDGVILISRYDIMVGLDQCSITGADQTADGFTRFTADCEGGEGDSFTAAYEFRTTGDGTLIWNNNGRMEEYVRCEG</sequence>
<organism evidence="1 2">
    <name type="scientific">Hyphobacterium marinum</name>
    <dbReference type="NCBI Taxonomy" id="3116574"/>
    <lineage>
        <taxon>Bacteria</taxon>
        <taxon>Pseudomonadati</taxon>
        <taxon>Pseudomonadota</taxon>
        <taxon>Alphaproteobacteria</taxon>
        <taxon>Maricaulales</taxon>
        <taxon>Maricaulaceae</taxon>
        <taxon>Hyphobacterium</taxon>
    </lineage>
</organism>
<reference evidence="1 2" key="1">
    <citation type="submission" date="2024-01" db="EMBL/GenBank/DDBJ databases">
        <title>Hyphobacterium bacterium isolated from marine sediment.</title>
        <authorList>
            <person name="Zhao S."/>
        </authorList>
    </citation>
    <scope>NUCLEOTIDE SEQUENCE [LARGE SCALE GENOMIC DNA]</scope>
    <source>
        <strain evidence="1 2">Y60-23</strain>
    </source>
</reference>
<evidence type="ECO:0000313" key="2">
    <source>
        <dbReference type="Proteomes" id="UP001310692"/>
    </source>
</evidence>
<gene>
    <name evidence="1" type="ORF">V0U35_11230</name>
</gene>
<dbReference type="EMBL" id="JAZDRO010000004">
    <property type="protein sequence ID" value="MEE2567249.1"/>
    <property type="molecule type" value="Genomic_DNA"/>
</dbReference>
<keyword evidence="2" id="KW-1185">Reference proteome</keyword>
<dbReference type="Proteomes" id="UP001310692">
    <property type="component" value="Unassembled WGS sequence"/>
</dbReference>
<proteinExistence type="predicted"/>